<evidence type="ECO:0000256" key="1">
    <source>
        <dbReference type="SAM" id="MobiDB-lite"/>
    </source>
</evidence>
<organism evidence="5">
    <name type="scientific">Caenorhabditis remanei</name>
    <name type="common">Caenorhabditis vulgaris</name>
    <dbReference type="NCBI Taxonomy" id="31234"/>
    <lineage>
        <taxon>Eukaryota</taxon>
        <taxon>Metazoa</taxon>
        <taxon>Ecdysozoa</taxon>
        <taxon>Nematoda</taxon>
        <taxon>Chromadorea</taxon>
        <taxon>Rhabditida</taxon>
        <taxon>Rhabditina</taxon>
        <taxon>Rhabditomorpha</taxon>
        <taxon>Rhabditoidea</taxon>
        <taxon>Rhabditidae</taxon>
        <taxon>Peloderinae</taxon>
        <taxon>Caenorhabditis</taxon>
    </lineage>
</organism>
<keyword evidence="2" id="KW-0732">Signal</keyword>
<reference evidence="4" key="1">
    <citation type="submission" date="2007-07" db="EMBL/GenBank/DDBJ databases">
        <title>PCAP assembly of the Caenorhabditis remanei genome.</title>
        <authorList>
            <consortium name="The Caenorhabditis remanei Sequencing Consortium"/>
            <person name="Wilson R.K."/>
        </authorList>
    </citation>
    <scope>NUCLEOTIDE SEQUENCE [LARGE SCALE GENOMIC DNA]</scope>
    <source>
        <strain evidence="4">PB4641</strain>
    </source>
</reference>
<evidence type="ECO:0000256" key="2">
    <source>
        <dbReference type="SAM" id="SignalP"/>
    </source>
</evidence>
<feature type="domain" description="Domain of unknown function WSN" evidence="3">
    <location>
        <begin position="58"/>
        <end position="126"/>
    </location>
</feature>
<protein>
    <recommendedName>
        <fullName evidence="3">Domain of unknown function WSN domain-containing protein</fullName>
    </recommendedName>
</protein>
<dbReference type="FunCoup" id="E3LX14">
    <property type="interactions" value="3"/>
</dbReference>
<dbReference type="AlphaFoldDB" id="E3LX14"/>
<evidence type="ECO:0000313" key="4">
    <source>
        <dbReference type="EMBL" id="EFO83426.1"/>
    </source>
</evidence>
<dbReference type="SMART" id="SM00453">
    <property type="entry name" value="WSN"/>
    <property type="match status" value="1"/>
</dbReference>
<evidence type="ECO:0000259" key="3">
    <source>
        <dbReference type="SMART" id="SM00453"/>
    </source>
</evidence>
<dbReference type="EMBL" id="DS268417">
    <property type="protein sequence ID" value="EFO83426.1"/>
    <property type="molecule type" value="Genomic_DNA"/>
</dbReference>
<gene>
    <name evidence="4" type="ORF">CRE_02979</name>
</gene>
<keyword evidence="5" id="KW-1185">Reference proteome</keyword>
<sequence>MKLLDIALLLALTLGSTYSQKQRPNANSGDSESSKSLPYGYNLSDLSFANGVSVPQNQGVDSIIQKLSATARVVSALSLRNGLSDGSIPVDDVIAELLNIGSADLKGLEIFDKKKVDEFVDTINDLDNLPDDATYKTLEDIKKLDATPLTSISFDEPIDQLSKFSTLNDQEIGNLKTSLFKVLGAIERTKSAFDYPKIIGILDRLKPLGTVAQVFSLFNSLPKFESTGWTKEIPLIVSDFTNLKKLATSSDASSMLSSMSAIMTSRVYYPAAKRTYAAGFVNGFKDLEKLKNDVNDEWLVKQIDPFITINTVTSLIQLETPMKDLDGKWTKVFTEDLYSSVKHLSNAHIFLTEIGSNDVSQKQVESALNAIFDCFGSEKVYGPIITKIDEVSRGVTTLHRKISALHSIQSAADNIKAFANGLSKMTAVENIHNVRDFMNNLHFQLSIIKTGKAIVNVDLKTDDTEYITDFKANVKTKDGITPLDKLKNLVNTDFDAVVRMAMAAVEIRGLKSDANLLKNVKSVTTTLSESPGQLSALRKLVVSMKGDGKSGDKKLAENLKDLPKLSILFSEVVNTLVMVKAASEKSEDFRSHINDGILVVNGIDAQTDKELKMLAKRDWSDVLDMVAKMTTMLVGVDGWIDKMKISGDVGLSDYSTIFTGLPQMPDVDLKVTDRLEAMKLFKKYTITLELSKSLVDFKKSLLTLSKLDLKFSRFHSSVSQMSDTLRKLSKILKLMEIEEEENTWQADENEDFKKRRELEDLLKEDEEKNGPNNGSNRFHLGMIMMSFIVIMIRCSCQKTTVAAAVNTDSVTTVISEASEIRTTVEMNNDRTTEGPTKWIRTTDEMDHNTGATEESVSTTTGETVATKTTEELVSTTIEHSNVFKTDREQPKNTENTKDQGAVAESERTELENLLKEDKEKDAANHGSNQFGLGSLAMGFVIFQLANHLLVV</sequence>
<accession>E3LX14</accession>
<feature type="region of interest" description="Disordered" evidence="1">
    <location>
        <begin position="882"/>
        <end position="906"/>
    </location>
</feature>
<dbReference type="Pfam" id="PF02206">
    <property type="entry name" value="WSN"/>
    <property type="match status" value="1"/>
</dbReference>
<feature type="compositionally biased region" description="Basic and acidic residues" evidence="1">
    <location>
        <begin position="884"/>
        <end position="897"/>
    </location>
</feature>
<dbReference type="PANTHER" id="PTHR31227">
    <property type="entry name" value="PROTEIN CBG15697"/>
    <property type="match status" value="1"/>
</dbReference>
<name>E3LX14_CAERE</name>
<dbReference type="OMA" id="NEWIREV"/>
<feature type="signal peptide" evidence="2">
    <location>
        <begin position="1"/>
        <end position="19"/>
    </location>
</feature>
<evidence type="ECO:0000313" key="5">
    <source>
        <dbReference type="Proteomes" id="UP000008281"/>
    </source>
</evidence>
<dbReference type="PANTHER" id="PTHR31227:SF1">
    <property type="entry name" value="DOMAIN OF UNKNOWN FUNCTION WSN DOMAIN-CONTAINING PROTEIN"/>
    <property type="match status" value="1"/>
</dbReference>
<dbReference type="eggNOG" id="ENOG502QSI5">
    <property type="taxonomic scope" value="Eukaryota"/>
</dbReference>
<dbReference type="InterPro" id="IPR003125">
    <property type="entry name" value="WSN"/>
</dbReference>
<feature type="chain" id="PRO_5003173705" description="Domain of unknown function WSN domain-containing protein" evidence="2">
    <location>
        <begin position="20"/>
        <end position="951"/>
    </location>
</feature>
<proteinExistence type="predicted"/>
<dbReference type="InParanoid" id="E3LX14"/>
<dbReference type="OrthoDB" id="5876120at2759"/>
<dbReference type="HOGENOM" id="CLU_010019_0_0_1"/>
<dbReference type="Proteomes" id="UP000008281">
    <property type="component" value="Unassembled WGS sequence"/>
</dbReference>
<dbReference type="STRING" id="31234.E3LX14"/>